<dbReference type="Proteomes" id="UP001221757">
    <property type="component" value="Unassembled WGS sequence"/>
</dbReference>
<proteinExistence type="predicted"/>
<feature type="region of interest" description="Disordered" evidence="1">
    <location>
        <begin position="214"/>
        <end position="256"/>
    </location>
</feature>
<evidence type="ECO:0000313" key="2">
    <source>
        <dbReference type="EMBL" id="KAJ7622710.1"/>
    </source>
</evidence>
<reference evidence="2" key="1">
    <citation type="submission" date="2023-03" db="EMBL/GenBank/DDBJ databases">
        <title>Massive genome expansion in bonnet fungi (Mycena s.s.) driven by repeated elements and novel gene families across ecological guilds.</title>
        <authorList>
            <consortium name="Lawrence Berkeley National Laboratory"/>
            <person name="Harder C.B."/>
            <person name="Miyauchi S."/>
            <person name="Viragh M."/>
            <person name="Kuo A."/>
            <person name="Thoen E."/>
            <person name="Andreopoulos B."/>
            <person name="Lu D."/>
            <person name="Skrede I."/>
            <person name="Drula E."/>
            <person name="Henrissat B."/>
            <person name="Morin E."/>
            <person name="Kohler A."/>
            <person name="Barry K."/>
            <person name="LaButti K."/>
            <person name="Morin E."/>
            <person name="Salamov A."/>
            <person name="Lipzen A."/>
            <person name="Mereny Z."/>
            <person name="Hegedus B."/>
            <person name="Baldrian P."/>
            <person name="Stursova M."/>
            <person name="Weitz H."/>
            <person name="Taylor A."/>
            <person name="Grigoriev I.V."/>
            <person name="Nagy L.G."/>
            <person name="Martin F."/>
            <person name="Kauserud H."/>
        </authorList>
    </citation>
    <scope>NUCLEOTIDE SEQUENCE</scope>
    <source>
        <strain evidence="2">CBHHK067</strain>
    </source>
</reference>
<gene>
    <name evidence="2" type="ORF">B0H17DRAFT_590560</name>
</gene>
<name>A0AAD7BJM9_MYCRO</name>
<sequence>MYRERSGELSPALSRYPLSFSLPHTHAPQIARLTCDVRPLHRRAAPVQQPTHPTSPVAWGFVNDARRAYIASSAITSAGADGPAAPFVVRPCPHHPLRVPLRSSCLSSPVVAPRARLCRACASPCPSPSSPHACPCARRGALSASPSVSASASNRRHAPLCCMRARRKARDTRIGWRGEVRTRRLGGFRIQDPALGPSARLLFESVPGLIASRRARTRASSDAQPSTNPCVIAPLTPPRQHRSRLRACPPNAPARS</sequence>
<evidence type="ECO:0000256" key="1">
    <source>
        <dbReference type="SAM" id="MobiDB-lite"/>
    </source>
</evidence>
<dbReference type="AlphaFoldDB" id="A0AAD7BJM9"/>
<protein>
    <submittedName>
        <fullName evidence="2">Uncharacterized protein</fullName>
    </submittedName>
</protein>
<keyword evidence="3" id="KW-1185">Reference proteome</keyword>
<accession>A0AAD7BJM9</accession>
<organism evidence="2 3">
    <name type="scientific">Mycena rosella</name>
    <name type="common">Pink bonnet</name>
    <name type="synonym">Agaricus rosellus</name>
    <dbReference type="NCBI Taxonomy" id="1033263"/>
    <lineage>
        <taxon>Eukaryota</taxon>
        <taxon>Fungi</taxon>
        <taxon>Dikarya</taxon>
        <taxon>Basidiomycota</taxon>
        <taxon>Agaricomycotina</taxon>
        <taxon>Agaricomycetes</taxon>
        <taxon>Agaricomycetidae</taxon>
        <taxon>Agaricales</taxon>
        <taxon>Marasmiineae</taxon>
        <taxon>Mycenaceae</taxon>
        <taxon>Mycena</taxon>
    </lineage>
</organism>
<dbReference type="EMBL" id="JARKIE010000647">
    <property type="protein sequence ID" value="KAJ7622710.1"/>
    <property type="molecule type" value="Genomic_DNA"/>
</dbReference>
<comment type="caution">
    <text evidence="2">The sequence shown here is derived from an EMBL/GenBank/DDBJ whole genome shotgun (WGS) entry which is preliminary data.</text>
</comment>
<evidence type="ECO:0000313" key="3">
    <source>
        <dbReference type="Proteomes" id="UP001221757"/>
    </source>
</evidence>